<comment type="similarity">
    <text evidence="1">Belongs to the bacterial solute-binding protein SsuA/TauA family.</text>
</comment>
<evidence type="ECO:0000313" key="3">
    <source>
        <dbReference type="EMBL" id="VBB42896.1"/>
    </source>
</evidence>
<dbReference type="PANTHER" id="PTHR30024:SF42">
    <property type="entry name" value="ALIPHATIC SULFONATES-BINDING PROTEIN-RELATED"/>
    <property type="match status" value="1"/>
</dbReference>
<dbReference type="EMBL" id="UPXX01000018">
    <property type="protein sequence ID" value="VBB42896.1"/>
    <property type="molecule type" value="Genomic_DNA"/>
</dbReference>
<dbReference type="InterPro" id="IPR015168">
    <property type="entry name" value="SsuA/THI5"/>
</dbReference>
<name>A0A653A4A2_UNCDX</name>
<feature type="domain" description="Solute-binding protein family 3/N-terminal" evidence="2">
    <location>
        <begin position="35"/>
        <end position="251"/>
    </location>
</feature>
<reference evidence="3" key="1">
    <citation type="submission" date="2018-07" db="EMBL/GenBank/DDBJ databases">
        <authorList>
            <consortium name="Genoscope - CEA"/>
            <person name="William W."/>
        </authorList>
    </citation>
    <scope>NUCLEOTIDE SEQUENCE</scope>
    <source>
        <strain evidence="3">IK1</strain>
    </source>
</reference>
<dbReference type="CDD" id="cd01008">
    <property type="entry name" value="PBP2_NrtA_SsuA_CpmA_like"/>
    <property type="match status" value="1"/>
</dbReference>
<dbReference type="SMART" id="SM00062">
    <property type="entry name" value="PBPb"/>
    <property type="match status" value="1"/>
</dbReference>
<dbReference type="PANTHER" id="PTHR30024">
    <property type="entry name" value="ALIPHATIC SULFONATES-BINDING PROTEIN-RELATED"/>
    <property type="match status" value="1"/>
</dbReference>
<protein>
    <recommendedName>
        <fullName evidence="2">Solute-binding protein family 3/N-terminal domain-containing protein</fullName>
    </recommendedName>
</protein>
<dbReference type="InterPro" id="IPR001638">
    <property type="entry name" value="Solute-binding_3/MltF_N"/>
</dbReference>
<evidence type="ECO:0000259" key="2">
    <source>
        <dbReference type="SMART" id="SM00062"/>
    </source>
</evidence>
<sequence length="333" mass="36434">MLGKGTVVLGLLAMILVCVAGCNRNEDAEERKGDELTLAVTPWPASAPLYIANEKGYFRDEGLDVTLHSYVSGHLGLDAVLAGKADLATVGDTPIALAAIDGKPFSVIATICKIERAILIIGRRDRGISGPHSLKGKRIGVVEGTTADFFLYIYLITSYVDPQDVTIVPIAADKMVEVLLNGEVDAVSTWTPHTIMLQDRLGNNALVLHDSNIYTMTWNLVAARDFVENHPERIEKVLRAVVRAEGFIAEKPEDAKAIASMAIGTEPALFEKEWKNLSFATVLNQSLIVNLEDQARWYRKRSPGEDSTPDFTHFIHTDTLKAVRPEAVGISDR</sequence>
<dbReference type="SUPFAM" id="SSF53850">
    <property type="entry name" value="Periplasmic binding protein-like II"/>
    <property type="match status" value="1"/>
</dbReference>
<dbReference type="Pfam" id="PF09084">
    <property type="entry name" value="NMT1"/>
    <property type="match status" value="1"/>
</dbReference>
<accession>A0A653A4A2</accession>
<dbReference type="AlphaFoldDB" id="A0A653A4A2"/>
<proteinExistence type="inferred from homology"/>
<gene>
    <name evidence="3" type="ORF">TRIP_B250013</name>
</gene>
<dbReference type="Gene3D" id="3.40.190.10">
    <property type="entry name" value="Periplasmic binding protein-like II"/>
    <property type="match status" value="2"/>
</dbReference>
<evidence type="ECO:0000256" key="1">
    <source>
        <dbReference type="ARBA" id="ARBA00010742"/>
    </source>
</evidence>
<organism evidence="3">
    <name type="scientific">Uncultured Desulfatiglans sp</name>
    <dbReference type="NCBI Taxonomy" id="1748965"/>
    <lineage>
        <taxon>Bacteria</taxon>
        <taxon>Pseudomonadati</taxon>
        <taxon>Thermodesulfobacteriota</taxon>
        <taxon>Desulfobacteria</taxon>
        <taxon>Desulfatiglandales</taxon>
        <taxon>Desulfatiglandaceae</taxon>
        <taxon>Desulfatiglans</taxon>
        <taxon>environmental samples</taxon>
    </lineage>
</organism>